<organism evidence="3 4">
    <name type="scientific">Sphaerisporangium flaviroseum</name>
    <dbReference type="NCBI Taxonomy" id="509199"/>
    <lineage>
        <taxon>Bacteria</taxon>
        <taxon>Bacillati</taxon>
        <taxon>Actinomycetota</taxon>
        <taxon>Actinomycetes</taxon>
        <taxon>Streptosporangiales</taxon>
        <taxon>Streptosporangiaceae</taxon>
        <taxon>Sphaerisporangium</taxon>
    </lineage>
</organism>
<protein>
    <recommendedName>
        <fullName evidence="5">Knr4/Smi1-like domain-containing protein</fullName>
    </recommendedName>
</protein>
<feature type="region of interest" description="Disordered" evidence="1">
    <location>
        <begin position="38"/>
        <end position="75"/>
    </location>
</feature>
<feature type="region of interest" description="Disordered" evidence="1">
    <location>
        <begin position="134"/>
        <end position="166"/>
    </location>
</feature>
<feature type="transmembrane region" description="Helical" evidence="2">
    <location>
        <begin position="12"/>
        <end position="30"/>
    </location>
</feature>
<evidence type="ECO:0000256" key="2">
    <source>
        <dbReference type="SAM" id="Phobius"/>
    </source>
</evidence>
<evidence type="ECO:0000313" key="4">
    <source>
        <dbReference type="Proteomes" id="UP001500888"/>
    </source>
</evidence>
<dbReference type="EMBL" id="BAAAZR010000061">
    <property type="protein sequence ID" value="GAA3844471.1"/>
    <property type="molecule type" value="Genomic_DNA"/>
</dbReference>
<dbReference type="Proteomes" id="UP001500888">
    <property type="component" value="Unassembled WGS sequence"/>
</dbReference>
<name>A0ABP7JH27_9ACTN</name>
<evidence type="ECO:0000313" key="3">
    <source>
        <dbReference type="EMBL" id="GAA3844471.1"/>
    </source>
</evidence>
<dbReference type="InterPro" id="IPR037883">
    <property type="entry name" value="Knr4/Smi1-like_sf"/>
</dbReference>
<reference evidence="4" key="1">
    <citation type="journal article" date="2019" name="Int. J. Syst. Evol. Microbiol.">
        <title>The Global Catalogue of Microorganisms (GCM) 10K type strain sequencing project: providing services to taxonomists for standard genome sequencing and annotation.</title>
        <authorList>
            <consortium name="The Broad Institute Genomics Platform"/>
            <consortium name="The Broad Institute Genome Sequencing Center for Infectious Disease"/>
            <person name="Wu L."/>
            <person name="Ma J."/>
        </authorList>
    </citation>
    <scope>NUCLEOTIDE SEQUENCE [LARGE SCALE GENOMIC DNA]</scope>
    <source>
        <strain evidence="4">JCM 16908</strain>
    </source>
</reference>
<dbReference type="RefSeq" id="WP_344952959.1">
    <property type="nucleotide sequence ID" value="NZ_BAAAZR010000061.1"/>
</dbReference>
<dbReference type="SUPFAM" id="SSF160631">
    <property type="entry name" value="SMI1/KNR4-like"/>
    <property type="match status" value="1"/>
</dbReference>
<accession>A0ABP7JH27</accession>
<comment type="caution">
    <text evidence="3">The sequence shown here is derived from an EMBL/GenBank/DDBJ whole genome shotgun (WGS) entry which is preliminary data.</text>
</comment>
<evidence type="ECO:0000256" key="1">
    <source>
        <dbReference type="SAM" id="MobiDB-lite"/>
    </source>
</evidence>
<dbReference type="PANTHER" id="PTHR47432:SF1">
    <property type="entry name" value="CELL WALL ASSEMBLY REGULATOR SMI1"/>
    <property type="match status" value="1"/>
</dbReference>
<keyword evidence="2" id="KW-0472">Membrane</keyword>
<sequence length="348" mass="36681">MLRLIRSRVVRLALAVTAVGAVIGAAVWTWRALSRRGGPPIREGSPPAAEPGPPEPVAGHAPAEAPSPPAAPEGETAVGRIGVRTIRRWAYPAAGLCVLAAGGAALGNALLTGPRNSSAEPASRPSVVAVVVAPSRDASRERAPGTRRNSTCRPARGAVAAPAEDPRVTKAVDRQWRRIERWLRTHAPVTYGELRPPATVRTIAIAESQMGVRFPGSLRASLLRHDGSRSAGSGLLGRRALSVREIRDTWRALCAVEAPPGWVSPVARWSGRMIPFAGAFTEGAGDEGVVASQHGRIWRFGERGFAPGPGWTTYYAMLRATAGALESGHAAGGRRPEVSGGRLRWTPN</sequence>
<keyword evidence="2" id="KW-1133">Transmembrane helix</keyword>
<keyword evidence="4" id="KW-1185">Reference proteome</keyword>
<keyword evidence="2" id="KW-0812">Transmembrane</keyword>
<gene>
    <name evidence="3" type="ORF">GCM10022226_79520</name>
</gene>
<dbReference type="PANTHER" id="PTHR47432">
    <property type="entry name" value="CELL WALL ASSEMBLY REGULATOR SMI1"/>
    <property type="match status" value="1"/>
</dbReference>
<feature type="region of interest" description="Disordered" evidence="1">
    <location>
        <begin position="328"/>
        <end position="348"/>
    </location>
</feature>
<dbReference type="InterPro" id="IPR051873">
    <property type="entry name" value="KNR4/SMI1_regulator"/>
</dbReference>
<proteinExistence type="predicted"/>
<evidence type="ECO:0008006" key="5">
    <source>
        <dbReference type="Google" id="ProtNLM"/>
    </source>
</evidence>